<sequence length="401" mass="45532">MKKYIVLLKRNRNLRLLSTVQLICYFGMWFSHIGIATLLINLNAEIWMISLSAAMAFIPSVFLAIPAGVIIDKFKAYPLLMIFMVIEALSIIPLLFIDSLSYFWILQALIFIRSGIAGMHFQVEMSLLPKILNKVELKLANEIHSIIWAASYTSGMATAGIYIHHFGIKSSFIADFVLYLIGIWLLHKLSLNEDVKAKGEKVLSMIKDGIVYLKNNPFLFQLILVHAFVAVTSYDALINIMAKNQYKHILSVALVIGSMNTIRACGLILGPIFLGKFANNRNLFWLFLGQAGGILLWAFLQFNFYIGFIGMFFAGLCTSVLWSYSYTLVQMNCDKKYYGRVIAYLDMIFLGMAAITSLAIGWLYNLGLSTKTITILMALTFVFAAFFYKRVYKKYIISKYY</sequence>
<evidence type="ECO:0000256" key="3">
    <source>
        <dbReference type="ARBA" id="ARBA00022475"/>
    </source>
</evidence>
<keyword evidence="2" id="KW-0813">Transport</keyword>
<accession>A0A2P8QZW9</accession>
<evidence type="ECO:0000256" key="4">
    <source>
        <dbReference type="ARBA" id="ARBA00022692"/>
    </source>
</evidence>
<dbReference type="OrthoDB" id="9775268at2"/>
<dbReference type="GO" id="GO:0022857">
    <property type="term" value="F:transmembrane transporter activity"/>
    <property type="evidence" value="ECO:0007669"/>
    <property type="project" value="InterPro"/>
</dbReference>
<feature type="transmembrane region" description="Helical" evidence="7">
    <location>
        <begin position="20"/>
        <end position="40"/>
    </location>
</feature>
<evidence type="ECO:0000256" key="6">
    <source>
        <dbReference type="ARBA" id="ARBA00023136"/>
    </source>
</evidence>
<evidence type="ECO:0000256" key="1">
    <source>
        <dbReference type="ARBA" id="ARBA00004651"/>
    </source>
</evidence>
<keyword evidence="9" id="KW-1185">Reference proteome</keyword>
<dbReference type="AlphaFoldDB" id="A0A2P8QZW9"/>
<organism evidence="8 9">
    <name type="scientific">Campylobacter blaseri</name>
    <dbReference type="NCBI Taxonomy" id="2042961"/>
    <lineage>
        <taxon>Bacteria</taxon>
        <taxon>Pseudomonadati</taxon>
        <taxon>Campylobacterota</taxon>
        <taxon>Epsilonproteobacteria</taxon>
        <taxon>Campylobacterales</taxon>
        <taxon>Campylobacteraceae</taxon>
        <taxon>Campylobacter</taxon>
    </lineage>
</organism>
<feature type="transmembrane region" description="Helical" evidence="7">
    <location>
        <begin position="77"/>
        <end position="96"/>
    </location>
</feature>
<comment type="subcellular location">
    <subcellularLocation>
        <location evidence="1">Cell membrane</location>
        <topology evidence="1">Multi-pass membrane protein</topology>
    </subcellularLocation>
</comment>
<feature type="transmembrane region" description="Helical" evidence="7">
    <location>
        <begin position="218"/>
        <end position="242"/>
    </location>
</feature>
<dbReference type="PANTHER" id="PTHR43266:SF2">
    <property type="entry name" value="MAJOR FACILITATOR SUPERFAMILY (MFS) PROFILE DOMAIN-CONTAINING PROTEIN"/>
    <property type="match status" value="1"/>
</dbReference>
<keyword evidence="3" id="KW-1003">Cell membrane</keyword>
<reference evidence="9" key="1">
    <citation type="submission" date="2017-10" db="EMBL/GenBank/DDBJ databases">
        <title>Campylobacter species from seals.</title>
        <authorList>
            <person name="Gilbert M.J."/>
            <person name="Zomer A.L."/>
            <person name="Timmerman A.J."/>
            <person name="Duim B."/>
            <person name="Wagenaar J.A."/>
        </authorList>
    </citation>
    <scope>NUCLEOTIDE SEQUENCE [LARGE SCALE GENOMIC DNA]</scope>
    <source>
        <strain evidence="9">17S00004-5</strain>
    </source>
</reference>
<evidence type="ECO:0000256" key="5">
    <source>
        <dbReference type="ARBA" id="ARBA00022989"/>
    </source>
</evidence>
<evidence type="ECO:0000256" key="2">
    <source>
        <dbReference type="ARBA" id="ARBA00022448"/>
    </source>
</evidence>
<feature type="transmembrane region" description="Helical" evidence="7">
    <location>
        <begin position="341"/>
        <end position="364"/>
    </location>
</feature>
<gene>
    <name evidence="8" type="ORF">CQ405_06615</name>
</gene>
<dbReference type="Pfam" id="PF07690">
    <property type="entry name" value="MFS_1"/>
    <property type="match status" value="1"/>
</dbReference>
<dbReference type="SUPFAM" id="SSF103473">
    <property type="entry name" value="MFS general substrate transporter"/>
    <property type="match status" value="1"/>
</dbReference>
<dbReference type="GO" id="GO:0005886">
    <property type="term" value="C:plasma membrane"/>
    <property type="evidence" value="ECO:0007669"/>
    <property type="project" value="UniProtKB-SubCell"/>
</dbReference>
<keyword evidence="6 7" id="KW-0472">Membrane</keyword>
<feature type="transmembrane region" description="Helical" evidence="7">
    <location>
        <begin position="370"/>
        <end position="388"/>
    </location>
</feature>
<dbReference type="PANTHER" id="PTHR43266">
    <property type="entry name" value="MACROLIDE-EFFLUX PROTEIN"/>
    <property type="match status" value="1"/>
</dbReference>
<evidence type="ECO:0000313" key="8">
    <source>
        <dbReference type="EMBL" id="PSM51794.1"/>
    </source>
</evidence>
<feature type="transmembrane region" description="Helical" evidence="7">
    <location>
        <begin position="306"/>
        <end position="329"/>
    </location>
</feature>
<dbReference type="Gene3D" id="1.20.1250.20">
    <property type="entry name" value="MFS general substrate transporter like domains"/>
    <property type="match status" value="1"/>
</dbReference>
<evidence type="ECO:0000313" key="9">
    <source>
        <dbReference type="Proteomes" id="UP000240535"/>
    </source>
</evidence>
<dbReference type="Proteomes" id="UP000240535">
    <property type="component" value="Unassembled WGS sequence"/>
</dbReference>
<feature type="transmembrane region" description="Helical" evidence="7">
    <location>
        <begin position="168"/>
        <end position="186"/>
    </location>
</feature>
<dbReference type="InterPro" id="IPR036259">
    <property type="entry name" value="MFS_trans_sf"/>
</dbReference>
<feature type="transmembrane region" description="Helical" evidence="7">
    <location>
        <begin position="248"/>
        <end position="270"/>
    </location>
</feature>
<dbReference type="CDD" id="cd06173">
    <property type="entry name" value="MFS_MefA_like"/>
    <property type="match status" value="1"/>
</dbReference>
<keyword evidence="4 7" id="KW-0812">Transmembrane</keyword>
<comment type="caution">
    <text evidence="8">The sequence shown here is derived from an EMBL/GenBank/DDBJ whole genome shotgun (WGS) entry which is preliminary data.</text>
</comment>
<proteinExistence type="predicted"/>
<protein>
    <submittedName>
        <fullName evidence="8">MFS transporter</fullName>
    </submittedName>
</protein>
<dbReference type="EMBL" id="PDHH01000005">
    <property type="protein sequence ID" value="PSM51794.1"/>
    <property type="molecule type" value="Genomic_DNA"/>
</dbReference>
<dbReference type="RefSeq" id="WP_106871924.1">
    <property type="nucleotide sequence ID" value="NZ_CP053841.1"/>
</dbReference>
<keyword evidence="5 7" id="KW-1133">Transmembrane helix</keyword>
<feature type="transmembrane region" description="Helical" evidence="7">
    <location>
        <begin position="143"/>
        <end position="162"/>
    </location>
</feature>
<feature type="transmembrane region" description="Helical" evidence="7">
    <location>
        <begin position="282"/>
        <end position="300"/>
    </location>
</feature>
<feature type="transmembrane region" description="Helical" evidence="7">
    <location>
        <begin position="46"/>
        <end position="65"/>
    </location>
</feature>
<name>A0A2P8QZW9_9BACT</name>
<evidence type="ECO:0000256" key="7">
    <source>
        <dbReference type="SAM" id="Phobius"/>
    </source>
</evidence>
<dbReference type="InterPro" id="IPR011701">
    <property type="entry name" value="MFS"/>
</dbReference>